<dbReference type="PANTHER" id="PTHR33619">
    <property type="entry name" value="POLYSACCHARIDE EXPORT PROTEIN GFCE-RELATED"/>
    <property type="match status" value="1"/>
</dbReference>
<evidence type="ECO:0000259" key="3">
    <source>
        <dbReference type="Pfam" id="PF02563"/>
    </source>
</evidence>
<sequence length="426" mass="47162">MHHRQLPGPARRGRLAGLLLAGAVVAATAQPAFAAYRIGPGDVLQVEAAAFPELKTKSVVNGDGEVSVPLVGQVNVGGLSLGDARAKIQSVLPTKEFRQRTQDGREFPVILSPSEINVSILEYRPIYLSGDISKPGEQVFRPGLTVRQSVSLAGGFDILRFKMDNPFLQLSDLRSEYNTAWIDYSREQQRMARLRAELDGQQGVDGKSLIDTPVASSLTKELSDGELAILKTRYADLVKEKTYLTEAGSKEAARAKVLTEQEAREKEGVQSDAEDLKRYQELFEKGNIPMPRLVEARRSLLLSSTRALQTTALLAQVDREKGELGRRLQRVDDNRRLEILRDMQDANVRLASTRAKLQAVSEKLRYTGMVKSQLVRGMDSQPTIAIFRKTGDRTARIQATYDTELQPGDVVEVALQSEEPPEIPTR</sequence>
<evidence type="ECO:0000259" key="4">
    <source>
        <dbReference type="Pfam" id="PF25994"/>
    </source>
</evidence>
<dbReference type="Pfam" id="PF02563">
    <property type="entry name" value="Poly_export"/>
    <property type="match status" value="1"/>
</dbReference>
<accession>A0ABQ4R402</accession>
<dbReference type="InterPro" id="IPR003715">
    <property type="entry name" value="Poly_export_N"/>
</dbReference>
<proteinExistence type="predicted"/>
<evidence type="ECO:0008006" key="7">
    <source>
        <dbReference type="Google" id="ProtNLM"/>
    </source>
</evidence>
<gene>
    <name evidence="5" type="ORF">OPKNFCMD_4946</name>
</gene>
<organism evidence="5 6">
    <name type="scientific">Methylobacterium crusticola</name>
    <dbReference type="NCBI Taxonomy" id="1697972"/>
    <lineage>
        <taxon>Bacteria</taxon>
        <taxon>Pseudomonadati</taxon>
        <taxon>Pseudomonadota</taxon>
        <taxon>Alphaproteobacteria</taxon>
        <taxon>Hyphomicrobiales</taxon>
        <taxon>Methylobacteriaceae</taxon>
        <taxon>Methylobacterium</taxon>
    </lineage>
</organism>
<name>A0ABQ4R402_9HYPH</name>
<evidence type="ECO:0000256" key="1">
    <source>
        <dbReference type="ARBA" id="ARBA00022729"/>
    </source>
</evidence>
<dbReference type="InterPro" id="IPR006311">
    <property type="entry name" value="TAT_signal"/>
</dbReference>
<dbReference type="PROSITE" id="PS51318">
    <property type="entry name" value="TAT"/>
    <property type="match status" value="1"/>
</dbReference>
<keyword evidence="1 2" id="KW-0732">Signal</keyword>
<evidence type="ECO:0000313" key="6">
    <source>
        <dbReference type="Proteomes" id="UP001055167"/>
    </source>
</evidence>
<feature type="domain" description="Polysaccharide export protein N-terminal" evidence="3">
    <location>
        <begin position="34"/>
        <end position="95"/>
    </location>
</feature>
<reference evidence="5" key="1">
    <citation type="journal article" date="2021" name="Front. Microbiol.">
        <title>Comprehensive Comparative Genomics and Phenotyping of Methylobacterium Species.</title>
        <authorList>
            <person name="Alessa O."/>
            <person name="Ogura Y."/>
            <person name="Fujitani Y."/>
            <person name="Takami H."/>
            <person name="Hayashi T."/>
            <person name="Sahin N."/>
            <person name="Tani A."/>
        </authorList>
    </citation>
    <scope>NUCLEOTIDE SEQUENCE</scope>
    <source>
        <strain evidence="5">KCTC 52305</strain>
    </source>
</reference>
<feature type="domain" description="AprE-like long alpha-helical hairpin" evidence="4">
    <location>
        <begin position="174"/>
        <end position="361"/>
    </location>
</feature>
<dbReference type="Proteomes" id="UP001055167">
    <property type="component" value="Unassembled WGS sequence"/>
</dbReference>
<dbReference type="InterPro" id="IPR049712">
    <property type="entry name" value="Poly_export"/>
</dbReference>
<keyword evidence="6" id="KW-1185">Reference proteome</keyword>
<feature type="chain" id="PRO_5046502003" description="Sugar ABC transporter substrate-binding protein" evidence="2">
    <location>
        <begin position="35"/>
        <end position="426"/>
    </location>
</feature>
<dbReference type="Pfam" id="PF25994">
    <property type="entry name" value="HH_AprE"/>
    <property type="match status" value="1"/>
</dbReference>
<protein>
    <recommendedName>
        <fullName evidence="7">Sugar ABC transporter substrate-binding protein</fullName>
    </recommendedName>
</protein>
<dbReference type="PANTHER" id="PTHR33619:SF3">
    <property type="entry name" value="POLYSACCHARIDE EXPORT PROTEIN GFCE-RELATED"/>
    <property type="match status" value="1"/>
</dbReference>
<comment type="caution">
    <text evidence="5">The sequence shown here is derived from an EMBL/GenBank/DDBJ whole genome shotgun (WGS) entry which is preliminary data.</text>
</comment>
<reference evidence="5" key="2">
    <citation type="submission" date="2021-08" db="EMBL/GenBank/DDBJ databases">
        <authorList>
            <person name="Tani A."/>
            <person name="Ola A."/>
            <person name="Ogura Y."/>
            <person name="Katsura K."/>
            <person name="Hayashi T."/>
        </authorList>
    </citation>
    <scope>NUCLEOTIDE SEQUENCE</scope>
    <source>
        <strain evidence="5">KCTC 52305</strain>
    </source>
</reference>
<dbReference type="RefSeq" id="WP_128564595.1">
    <property type="nucleotide sequence ID" value="NZ_BPQH01000017.1"/>
</dbReference>
<evidence type="ECO:0000256" key="2">
    <source>
        <dbReference type="SAM" id="SignalP"/>
    </source>
</evidence>
<dbReference type="EMBL" id="BPQH01000017">
    <property type="protein sequence ID" value="GJD52184.1"/>
    <property type="molecule type" value="Genomic_DNA"/>
</dbReference>
<feature type="signal peptide" evidence="2">
    <location>
        <begin position="1"/>
        <end position="34"/>
    </location>
</feature>
<dbReference type="Gene3D" id="3.30.1950.10">
    <property type="entry name" value="wza like domain"/>
    <property type="match status" value="1"/>
</dbReference>
<dbReference type="InterPro" id="IPR058781">
    <property type="entry name" value="HH_AprE-like"/>
</dbReference>
<evidence type="ECO:0000313" key="5">
    <source>
        <dbReference type="EMBL" id="GJD52184.1"/>
    </source>
</evidence>